<feature type="compositionally biased region" description="Acidic residues" evidence="1">
    <location>
        <begin position="438"/>
        <end position="451"/>
    </location>
</feature>
<dbReference type="EMBL" id="MCFC01000001">
    <property type="protein sequence ID" value="ORY35486.1"/>
    <property type="molecule type" value="Genomic_DNA"/>
</dbReference>
<gene>
    <name evidence="2" type="ORF">BCR39DRAFT_591955</name>
</gene>
<feature type="region of interest" description="Disordered" evidence="1">
    <location>
        <begin position="1"/>
        <end position="57"/>
    </location>
</feature>
<feature type="compositionally biased region" description="Low complexity" evidence="1">
    <location>
        <begin position="490"/>
        <end position="501"/>
    </location>
</feature>
<dbReference type="OrthoDB" id="2507488at2759"/>
<organism evidence="2 3">
    <name type="scientific">Naematelia encephala</name>
    <dbReference type="NCBI Taxonomy" id="71784"/>
    <lineage>
        <taxon>Eukaryota</taxon>
        <taxon>Fungi</taxon>
        <taxon>Dikarya</taxon>
        <taxon>Basidiomycota</taxon>
        <taxon>Agaricomycotina</taxon>
        <taxon>Tremellomycetes</taxon>
        <taxon>Tremellales</taxon>
        <taxon>Naemateliaceae</taxon>
        <taxon>Naematelia</taxon>
    </lineage>
</organism>
<protein>
    <submittedName>
        <fullName evidence="2">Uncharacterized protein</fullName>
    </submittedName>
</protein>
<dbReference type="InParanoid" id="A0A1Y2BL53"/>
<feature type="compositionally biased region" description="Basic and acidic residues" evidence="1">
    <location>
        <begin position="47"/>
        <end position="57"/>
    </location>
</feature>
<evidence type="ECO:0000313" key="3">
    <source>
        <dbReference type="Proteomes" id="UP000193986"/>
    </source>
</evidence>
<proteinExistence type="predicted"/>
<name>A0A1Y2BL53_9TREE</name>
<feature type="compositionally biased region" description="Basic and acidic residues" evidence="1">
    <location>
        <begin position="417"/>
        <end position="437"/>
    </location>
</feature>
<sequence>MSTAADLSAGGGAAAGRDPDADRDADDYGPLSGGKKRKVPQFPHPTGRNEDVEGTRHGEWVRQDPNAAPTFPINNRFARSKAAKAASFRKALFLRRKAALITLYLDAQSAVLAGTAKLGSNKLTLPDVPAFEKLIPSLEELGIGEWAPDKPGWRNNWEEQKNISRPLEQWRTRYDMRRRIKAGRKPIERGGWAPEGSFEFEMSSRASTTLRARTKEQAALQRLVVHLRAVILSSSKLPSSVTSTGPPASIAASSVKQKADNSAELAPTSRPIPPKIEPVGLKEAEFPKTASTDSKESKNASGTNGKKKPKKKKRSVLANQSNPHHVDNYRLSRMVSPQGDPFEPYPHHESLAFPPPMRLLAVRPPSKATSVSGQPNPVRLVRPSEDDFICWFCEYELFFGSENARRRAVRRLRAEVRRKESIKAKAKNVAEGRGNLREDEESFDEDDDECGDDHSHGRCSCGRAIHGAHKMEPHKKPPDRETIKDPPSLPSLSPSLPSSSSFPAVHTPHPQKHETVVEEELD</sequence>
<dbReference type="Proteomes" id="UP000193986">
    <property type="component" value="Unassembled WGS sequence"/>
</dbReference>
<dbReference type="AlphaFoldDB" id="A0A1Y2BL53"/>
<feature type="compositionally biased region" description="Basic residues" evidence="1">
    <location>
        <begin position="305"/>
        <end position="315"/>
    </location>
</feature>
<feature type="region of interest" description="Disordered" evidence="1">
    <location>
        <begin position="417"/>
        <end position="522"/>
    </location>
</feature>
<feature type="compositionally biased region" description="Basic and acidic residues" evidence="1">
    <location>
        <begin position="469"/>
        <end position="484"/>
    </location>
</feature>
<reference evidence="2 3" key="1">
    <citation type="submission" date="2016-07" db="EMBL/GenBank/DDBJ databases">
        <title>Pervasive Adenine N6-methylation of Active Genes in Fungi.</title>
        <authorList>
            <consortium name="DOE Joint Genome Institute"/>
            <person name="Mondo S.J."/>
            <person name="Dannebaum R.O."/>
            <person name="Kuo R.C."/>
            <person name="Labutti K."/>
            <person name="Haridas S."/>
            <person name="Kuo A."/>
            <person name="Salamov A."/>
            <person name="Ahrendt S.R."/>
            <person name="Lipzen A."/>
            <person name="Sullivan W."/>
            <person name="Andreopoulos W.B."/>
            <person name="Clum A."/>
            <person name="Lindquist E."/>
            <person name="Daum C."/>
            <person name="Ramamoorthy G.K."/>
            <person name="Gryganskyi A."/>
            <person name="Culley D."/>
            <person name="Magnuson J.K."/>
            <person name="James T.Y."/>
            <person name="O'Malley M.A."/>
            <person name="Stajich J.E."/>
            <person name="Spatafora J.W."/>
            <person name="Visel A."/>
            <person name="Grigoriev I.V."/>
        </authorList>
    </citation>
    <scope>NUCLEOTIDE SEQUENCE [LARGE SCALE GENOMIC DNA]</scope>
    <source>
        <strain evidence="2 3">68-887.2</strain>
    </source>
</reference>
<feature type="region of interest" description="Disordered" evidence="1">
    <location>
        <begin position="236"/>
        <end position="326"/>
    </location>
</feature>
<evidence type="ECO:0000313" key="2">
    <source>
        <dbReference type="EMBL" id="ORY35486.1"/>
    </source>
</evidence>
<accession>A0A1Y2BL53</accession>
<keyword evidence="3" id="KW-1185">Reference proteome</keyword>
<evidence type="ECO:0000256" key="1">
    <source>
        <dbReference type="SAM" id="MobiDB-lite"/>
    </source>
</evidence>
<comment type="caution">
    <text evidence="2">The sequence shown here is derived from an EMBL/GenBank/DDBJ whole genome shotgun (WGS) entry which is preliminary data.</text>
</comment>